<feature type="domain" description="Glycoside hydrolase family 5" evidence="9">
    <location>
        <begin position="219"/>
        <end position="569"/>
    </location>
</feature>
<feature type="compositionally biased region" description="Low complexity" evidence="7">
    <location>
        <begin position="107"/>
        <end position="136"/>
    </location>
</feature>
<reference evidence="10 11" key="1">
    <citation type="submission" date="2018-08" db="EMBL/GenBank/DDBJ databases">
        <title>Aphanomyces genome sequencing and annotation.</title>
        <authorList>
            <person name="Minardi D."/>
            <person name="Oidtmann B."/>
            <person name="Van Der Giezen M."/>
            <person name="Studholme D.J."/>
        </authorList>
    </citation>
    <scope>NUCLEOTIDE SEQUENCE [LARGE SCALE GENOMIC DNA]</scope>
    <source>
        <strain evidence="10 11">Sv</strain>
    </source>
</reference>
<feature type="transmembrane region" description="Helical" evidence="8">
    <location>
        <begin position="53"/>
        <end position="75"/>
    </location>
</feature>
<keyword evidence="8" id="KW-0472">Membrane</keyword>
<dbReference type="AlphaFoldDB" id="A0A418DB60"/>
<organism evidence="10 11">
    <name type="scientific">Aphanomyces astaci</name>
    <name type="common">Crayfish plague agent</name>
    <dbReference type="NCBI Taxonomy" id="112090"/>
    <lineage>
        <taxon>Eukaryota</taxon>
        <taxon>Sar</taxon>
        <taxon>Stramenopiles</taxon>
        <taxon>Oomycota</taxon>
        <taxon>Saprolegniomycetes</taxon>
        <taxon>Saprolegniales</taxon>
        <taxon>Verrucalvaceae</taxon>
        <taxon>Aphanomyces</taxon>
    </lineage>
</organism>
<keyword evidence="6" id="KW-0624">Polysaccharide degradation</keyword>
<dbReference type="Pfam" id="PF00150">
    <property type="entry name" value="Cellulase"/>
    <property type="match status" value="1"/>
</dbReference>
<evidence type="ECO:0000256" key="5">
    <source>
        <dbReference type="ARBA" id="ARBA00023295"/>
    </source>
</evidence>
<keyword evidence="4" id="KW-0119">Carbohydrate metabolism</keyword>
<evidence type="ECO:0000313" key="11">
    <source>
        <dbReference type="Proteomes" id="UP000285712"/>
    </source>
</evidence>
<evidence type="ECO:0000256" key="6">
    <source>
        <dbReference type="ARBA" id="ARBA00023326"/>
    </source>
</evidence>
<dbReference type="Proteomes" id="UP000285712">
    <property type="component" value="Unassembled WGS sequence"/>
</dbReference>
<name>A0A418DB60_APHAT</name>
<evidence type="ECO:0000256" key="3">
    <source>
        <dbReference type="ARBA" id="ARBA00023001"/>
    </source>
</evidence>
<sequence>MSTTPRHNVARIESLEAPVDYSRLDSSSALVQDEDESKEDDNNEGGQSRRTKVILLFALTVLSIGGVVAVVLVLFGTKGDAASHSLANGSQTSLTTDTSTNVPTVTPFATSSSIPSIEPSTTIPTTTTPSTIVAPSATPPVTEPITSTFAPSMTPSMSPPLTPNIGRILDGTSGSLPTEETNPTSFPDRGCKLPNYRSHDGQVFIQNSASGVETPVAIKGINWFGLDTAENVPFGLWANDQNGTTIVRLFSEFFILTMFFNSIRLPLNVRGILANGPTNENLVNTYWSPSVNLTTYLGTVSSIVHAFGSRGISILLDLHYLSPTDKGMFVPSFQSQVSLLSLGDAWFSATTPESDSLAAIDALATTLCNDRHWNVLGLDLKNEPWDTTWGDNGARDFKVGAATLGNRMLKRCPQWLAFVEGNAKPHTIDIKGQRFEYYDWWGGGLQKAGDFRLALDIPAKIVWAPHYYSPSVYPQTYLVKDATRGKDVLYGYSEWTDNELSDIVRATSEDMFGYLRHVQDGAIVFGEFGGLYALDAHPLKTSRRVIQDCMKVMKEPGYGGGYMWSLNPESGYAFNPSDTAGYWEEGLLKNDWVTVNMEYLHALEILDDMPNLRFDLLKWYDPKNTLVHSIKSHTYVNRDGSPVVGYNVRAFTDRPGARAVAVAKYIAIHESIFGVHEYGLPPKSKVRPRVSSTGLDFLNQINILILEGFFRILFQQQGYASVPSDMYGEKPLFDKQLSSSAFDVALFESDALRNESNQLLADVAQANVTKPVIRKQIVYNYFPPYNITQLQQELVWDQQGKFCTT</sequence>
<dbReference type="EMBL" id="QUTG01003324">
    <property type="protein sequence ID" value="RHY92038.1"/>
    <property type="molecule type" value="Genomic_DNA"/>
</dbReference>
<comment type="similarity">
    <text evidence="1">Belongs to the glycosyl hydrolase 5 (cellulase A) family.</text>
</comment>
<dbReference type="InterPro" id="IPR017853">
    <property type="entry name" value="GH"/>
</dbReference>
<dbReference type="InterPro" id="IPR001547">
    <property type="entry name" value="Glyco_hydro_5"/>
</dbReference>
<accession>A0A418DB60</accession>
<evidence type="ECO:0000313" key="10">
    <source>
        <dbReference type="EMBL" id="RHY92038.1"/>
    </source>
</evidence>
<evidence type="ECO:0000256" key="7">
    <source>
        <dbReference type="SAM" id="MobiDB-lite"/>
    </source>
</evidence>
<comment type="caution">
    <text evidence="10">The sequence shown here is derived from an EMBL/GenBank/DDBJ whole genome shotgun (WGS) entry which is preliminary data.</text>
</comment>
<keyword evidence="3" id="KW-0136">Cellulose degradation</keyword>
<dbReference type="SUPFAM" id="SSF51445">
    <property type="entry name" value="(Trans)glycosidases"/>
    <property type="match status" value="1"/>
</dbReference>
<feature type="region of interest" description="Disordered" evidence="7">
    <location>
        <begin position="107"/>
        <end position="140"/>
    </location>
</feature>
<protein>
    <recommendedName>
        <fullName evidence="9">Glycoside hydrolase family 5 domain-containing protein</fullName>
    </recommendedName>
</protein>
<keyword evidence="5" id="KW-0326">Glycosidase</keyword>
<evidence type="ECO:0000256" key="1">
    <source>
        <dbReference type="ARBA" id="ARBA00005641"/>
    </source>
</evidence>
<dbReference type="Gene3D" id="3.20.20.80">
    <property type="entry name" value="Glycosidases"/>
    <property type="match status" value="1"/>
</dbReference>
<feature type="compositionally biased region" description="Acidic residues" evidence="7">
    <location>
        <begin position="32"/>
        <end position="43"/>
    </location>
</feature>
<gene>
    <name evidence="10" type="ORF">DYB35_002164</name>
</gene>
<dbReference type="GO" id="GO:0030245">
    <property type="term" value="P:cellulose catabolic process"/>
    <property type="evidence" value="ECO:0007669"/>
    <property type="project" value="UniProtKB-KW"/>
</dbReference>
<keyword evidence="2" id="KW-0378">Hydrolase</keyword>
<dbReference type="PANTHER" id="PTHR35923">
    <property type="entry name" value="MAJOR EXTRACELLULAR ENDOGLUCANASE"/>
    <property type="match status" value="1"/>
</dbReference>
<keyword evidence="8" id="KW-1133">Transmembrane helix</keyword>
<proteinExistence type="inferred from homology"/>
<feature type="region of interest" description="Disordered" evidence="7">
    <location>
        <begin position="23"/>
        <end position="47"/>
    </location>
</feature>
<evidence type="ECO:0000259" key="9">
    <source>
        <dbReference type="Pfam" id="PF00150"/>
    </source>
</evidence>
<dbReference type="GO" id="GO:0004553">
    <property type="term" value="F:hydrolase activity, hydrolyzing O-glycosyl compounds"/>
    <property type="evidence" value="ECO:0007669"/>
    <property type="project" value="InterPro"/>
</dbReference>
<evidence type="ECO:0000256" key="4">
    <source>
        <dbReference type="ARBA" id="ARBA00023277"/>
    </source>
</evidence>
<evidence type="ECO:0000256" key="2">
    <source>
        <dbReference type="ARBA" id="ARBA00022801"/>
    </source>
</evidence>
<dbReference type="VEuPathDB" id="FungiDB:H257_12580"/>
<keyword evidence="8" id="KW-0812">Transmembrane</keyword>
<dbReference type="PANTHER" id="PTHR35923:SF2">
    <property type="entry name" value="ENDOGLUCANASE"/>
    <property type="match status" value="1"/>
</dbReference>
<evidence type="ECO:0000256" key="8">
    <source>
        <dbReference type="SAM" id="Phobius"/>
    </source>
</evidence>